<dbReference type="EMBL" id="SGKU01000023">
    <property type="protein sequence ID" value="NFA42830.1"/>
    <property type="molecule type" value="Genomic_DNA"/>
</dbReference>
<organism evidence="5 9">
    <name type="scientific">Clostridium botulinum</name>
    <dbReference type="NCBI Taxonomy" id="1491"/>
    <lineage>
        <taxon>Bacteria</taxon>
        <taxon>Bacillati</taxon>
        <taxon>Bacillota</taxon>
        <taxon>Clostridia</taxon>
        <taxon>Eubacteriales</taxon>
        <taxon>Clostridiaceae</taxon>
        <taxon>Clostridium</taxon>
    </lineage>
</organism>
<protein>
    <recommendedName>
        <fullName evidence="4">ATP-cone domain-containing protein</fullName>
    </recommendedName>
</protein>
<evidence type="ECO:0000256" key="1">
    <source>
        <dbReference type="ARBA" id="ARBA00022741"/>
    </source>
</evidence>
<keyword evidence="1 3" id="KW-0547">Nucleotide-binding</keyword>
<dbReference type="InterPro" id="IPR005144">
    <property type="entry name" value="ATP-cone_dom"/>
</dbReference>
<dbReference type="Proteomes" id="UP000473681">
    <property type="component" value="Unassembled WGS sequence"/>
</dbReference>
<evidence type="ECO:0000313" key="5">
    <source>
        <dbReference type="EMBL" id="NFA42830.1"/>
    </source>
</evidence>
<dbReference type="Pfam" id="PF03477">
    <property type="entry name" value="ATP-cone"/>
    <property type="match status" value="1"/>
</dbReference>
<dbReference type="RefSeq" id="WP_003374605.1">
    <property type="nucleotide sequence ID" value="NZ_CP010520.1"/>
</dbReference>
<keyword evidence="2 3" id="KW-0067">ATP-binding</keyword>
<reference evidence="5 9" key="1">
    <citation type="submission" date="2019-02" db="EMBL/GenBank/DDBJ databases">
        <title>Genome sequencing of Clostridium botulinum clinical isolates.</title>
        <authorList>
            <person name="Brunt J."/>
            <person name="Van Vliet A.H.M."/>
            <person name="Stringer S.C."/>
            <person name="Grant K.A."/>
            <person name="Carter A.C."/>
            <person name="Peck M.W."/>
        </authorList>
    </citation>
    <scope>NUCLEOTIDE SEQUENCE [LARGE SCALE GENOMIC DNA]</scope>
    <source>
        <strain evidence="5 9">H113700579</strain>
    </source>
</reference>
<dbReference type="OrthoDB" id="1955101at2"/>
<feature type="domain" description="ATP-cone" evidence="4">
    <location>
        <begin position="1"/>
        <end position="89"/>
    </location>
</feature>
<dbReference type="Proteomes" id="UP000476820">
    <property type="component" value="Unassembled WGS sequence"/>
</dbReference>
<evidence type="ECO:0000313" key="6">
    <source>
        <dbReference type="EMBL" id="NFF87477.1"/>
    </source>
</evidence>
<gene>
    <name evidence="5" type="ORF">EXM65_09650</name>
    <name evidence="6" type="ORF">FC774_06280</name>
    <name evidence="7" type="ORF">FDB51_04895</name>
    <name evidence="8" type="ORF">FDG31_07390</name>
</gene>
<dbReference type="GO" id="GO:0005524">
    <property type="term" value="F:ATP binding"/>
    <property type="evidence" value="ECO:0007669"/>
    <property type="project" value="UniProtKB-UniRule"/>
</dbReference>
<evidence type="ECO:0000256" key="2">
    <source>
        <dbReference type="ARBA" id="ARBA00022840"/>
    </source>
</evidence>
<dbReference type="Proteomes" id="UP000472355">
    <property type="component" value="Unassembled WGS sequence"/>
</dbReference>
<evidence type="ECO:0000313" key="8">
    <source>
        <dbReference type="EMBL" id="NFV26000.1"/>
    </source>
</evidence>
<dbReference type="EMBL" id="SWOV01000012">
    <property type="protein sequence ID" value="NFF87477.1"/>
    <property type="molecule type" value="Genomic_DNA"/>
</dbReference>
<dbReference type="EMBL" id="SXFB01000004">
    <property type="protein sequence ID" value="NFV26000.1"/>
    <property type="molecule type" value="Genomic_DNA"/>
</dbReference>
<dbReference type="AlphaFoldDB" id="A0A0C2SJ12"/>
<dbReference type="PROSITE" id="PS51161">
    <property type="entry name" value="ATP_CONE"/>
    <property type="match status" value="1"/>
</dbReference>
<evidence type="ECO:0000313" key="11">
    <source>
        <dbReference type="Proteomes" id="UP000476820"/>
    </source>
</evidence>
<evidence type="ECO:0000259" key="4">
    <source>
        <dbReference type="PROSITE" id="PS51161"/>
    </source>
</evidence>
<dbReference type="Proteomes" id="UP000486903">
    <property type="component" value="Unassembled WGS sequence"/>
</dbReference>
<proteinExistence type="predicted"/>
<comment type="caution">
    <text evidence="5">The sequence shown here is derived from an EMBL/GenBank/DDBJ whole genome shotgun (WGS) entry which is preliminary data.</text>
</comment>
<reference evidence="10 11" key="2">
    <citation type="submission" date="2019-04" db="EMBL/GenBank/DDBJ databases">
        <title>Genome sequencing of Clostridium botulinum Groups I-IV and Clostridium butyricum.</title>
        <authorList>
            <person name="Brunt J."/>
            <person name="Van Vliet A.H.M."/>
            <person name="Stringer S.C."/>
            <person name="Carter A.T."/>
            <person name="Peck M.W."/>
        </authorList>
    </citation>
    <scope>NUCLEOTIDE SEQUENCE [LARGE SCALE GENOMIC DNA]</scope>
    <source>
        <strain evidence="6 11">1605</strain>
        <strain evidence="8 12">BL81</strain>
        <strain evidence="7 10">CB-K-33E</strain>
    </source>
</reference>
<evidence type="ECO:0000313" key="12">
    <source>
        <dbReference type="Proteomes" id="UP000486903"/>
    </source>
</evidence>
<accession>A0A0C2SJ12</accession>
<sequence length="89" mass="10000">MNIIKKNGRIEEFKISKVRQSILSASEEVTEPLSDAELKLIEKEVNNILSKLNRTETSSYEVFGICLNALNELGFKAVCKSYLQGSISF</sequence>
<name>A0A0C2SJ12_CLOBO</name>
<evidence type="ECO:0000313" key="7">
    <source>
        <dbReference type="EMBL" id="NFN34478.1"/>
    </source>
</evidence>
<evidence type="ECO:0000256" key="3">
    <source>
        <dbReference type="PROSITE-ProRule" id="PRU00492"/>
    </source>
</evidence>
<dbReference type="EMBL" id="SWVK01000005">
    <property type="protein sequence ID" value="NFN34478.1"/>
    <property type="molecule type" value="Genomic_DNA"/>
</dbReference>
<evidence type="ECO:0000313" key="10">
    <source>
        <dbReference type="Proteomes" id="UP000473681"/>
    </source>
</evidence>
<evidence type="ECO:0000313" key="9">
    <source>
        <dbReference type="Proteomes" id="UP000472355"/>
    </source>
</evidence>